<organism evidence="8 9">
    <name type="scientific">Diaporthe helianthi</name>
    <dbReference type="NCBI Taxonomy" id="158607"/>
    <lineage>
        <taxon>Eukaryota</taxon>
        <taxon>Fungi</taxon>
        <taxon>Dikarya</taxon>
        <taxon>Ascomycota</taxon>
        <taxon>Pezizomycotina</taxon>
        <taxon>Sordariomycetes</taxon>
        <taxon>Sordariomycetidae</taxon>
        <taxon>Diaporthales</taxon>
        <taxon>Diaporthaceae</taxon>
        <taxon>Diaporthe</taxon>
    </lineage>
</organism>
<dbReference type="AlphaFoldDB" id="A0A2P5HHU4"/>
<protein>
    <submittedName>
        <fullName evidence="8">Aquaporin-2</fullName>
    </submittedName>
</protein>
<dbReference type="InParanoid" id="A0A2P5HHU4"/>
<evidence type="ECO:0000256" key="5">
    <source>
        <dbReference type="ARBA" id="ARBA00023136"/>
    </source>
</evidence>
<dbReference type="PANTHER" id="PTHR19139:SF199">
    <property type="entry name" value="MIP17260P"/>
    <property type="match status" value="1"/>
</dbReference>
<evidence type="ECO:0000256" key="2">
    <source>
        <dbReference type="ARBA" id="ARBA00006175"/>
    </source>
</evidence>
<dbReference type="GO" id="GO:0005886">
    <property type="term" value="C:plasma membrane"/>
    <property type="evidence" value="ECO:0007669"/>
    <property type="project" value="TreeGrafter"/>
</dbReference>
<dbReference type="SUPFAM" id="SSF81338">
    <property type="entry name" value="Aquaporin-like"/>
    <property type="match status" value="1"/>
</dbReference>
<keyword evidence="3 6" id="KW-0812">Transmembrane</keyword>
<dbReference type="GO" id="GO:0015250">
    <property type="term" value="F:water channel activity"/>
    <property type="evidence" value="ECO:0007669"/>
    <property type="project" value="TreeGrafter"/>
</dbReference>
<dbReference type="STRING" id="158607.A0A2P5HHU4"/>
<accession>A0A2P5HHU4</accession>
<proteinExistence type="inferred from homology"/>
<gene>
    <name evidence="8" type="ORF">DHEL01_v211773</name>
</gene>
<keyword evidence="4 7" id="KW-1133">Transmembrane helix</keyword>
<dbReference type="FunCoup" id="A0A2P5HHU4">
    <property type="interactions" value="278"/>
</dbReference>
<feature type="transmembrane region" description="Helical" evidence="7">
    <location>
        <begin position="148"/>
        <end position="173"/>
    </location>
</feature>
<dbReference type="OrthoDB" id="3222at2759"/>
<feature type="transmembrane region" description="Helical" evidence="7">
    <location>
        <begin position="219"/>
        <end position="243"/>
    </location>
</feature>
<sequence length="349" mass="37468">MSLPNAHLEKHRTYHDLSTPLVVKQPVMLEPTEPRIGNQRPNKIFAALSDTSRGHIVAMIGEYLGTTMFLFFGYTAAQTANEKTDITLRANIGATGTLAGPSLLQISYISCVFGLSLAANVWIWYRVGGGMFNPSIAFGLWLSGAFNWVRLLCVIPAQFLGGITAAGLVAGILPGPLQAENSVGDGVSTGGSFLMEVFLTAELMITILMLAVEKSRTSLLAPLAIGISLTIIHLVGINVSGASINPARSLGPAVVNNNYVSEFWIYFVGPTLGAVVAAGIRHLLNALAYQTANPGQDGDGIEYFRMVASSSQGPVYPTTAWRPKPRASEDRELLLHDMVKQREVSHDFP</sequence>
<feature type="transmembrane region" description="Helical" evidence="7">
    <location>
        <begin position="263"/>
        <end position="284"/>
    </location>
</feature>
<dbReference type="PRINTS" id="PR00783">
    <property type="entry name" value="MINTRINSICP"/>
</dbReference>
<evidence type="ECO:0000256" key="3">
    <source>
        <dbReference type="ARBA" id="ARBA00022692"/>
    </source>
</evidence>
<evidence type="ECO:0000256" key="7">
    <source>
        <dbReference type="SAM" id="Phobius"/>
    </source>
</evidence>
<dbReference type="Gene3D" id="1.20.1080.10">
    <property type="entry name" value="Glycerol uptake facilitator protein"/>
    <property type="match status" value="1"/>
</dbReference>
<comment type="caution">
    <text evidence="8">The sequence shown here is derived from an EMBL/GenBank/DDBJ whole genome shotgun (WGS) entry which is preliminary data.</text>
</comment>
<feature type="transmembrane region" description="Helical" evidence="7">
    <location>
        <begin position="193"/>
        <end position="212"/>
    </location>
</feature>
<evidence type="ECO:0000256" key="6">
    <source>
        <dbReference type="RuleBase" id="RU000477"/>
    </source>
</evidence>
<dbReference type="Pfam" id="PF00230">
    <property type="entry name" value="MIP"/>
    <property type="match status" value="1"/>
</dbReference>
<dbReference type="InterPro" id="IPR000425">
    <property type="entry name" value="MIP"/>
</dbReference>
<comment type="subcellular location">
    <subcellularLocation>
        <location evidence="1">Membrane</location>
        <topology evidence="1">Multi-pass membrane protein</topology>
    </subcellularLocation>
</comment>
<dbReference type="EMBL" id="MAVT02001968">
    <property type="protein sequence ID" value="POS69833.1"/>
    <property type="molecule type" value="Genomic_DNA"/>
</dbReference>
<evidence type="ECO:0000313" key="8">
    <source>
        <dbReference type="EMBL" id="POS69833.1"/>
    </source>
</evidence>
<evidence type="ECO:0000256" key="4">
    <source>
        <dbReference type="ARBA" id="ARBA00022989"/>
    </source>
</evidence>
<dbReference type="InterPro" id="IPR034294">
    <property type="entry name" value="Aquaporin_transptr"/>
</dbReference>
<evidence type="ECO:0000313" key="9">
    <source>
        <dbReference type="Proteomes" id="UP000094444"/>
    </source>
</evidence>
<dbReference type="InterPro" id="IPR023271">
    <property type="entry name" value="Aquaporin-like"/>
</dbReference>
<name>A0A2P5HHU4_DIAHE</name>
<keyword evidence="5 7" id="KW-0472">Membrane</keyword>
<keyword evidence="6" id="KW-0813">Transport</keyword>
<feature type="transmembrane region" description="Helical" evidence="7">
    <location>
        <begin position="56"/>
        <end position="77"/>
    </location>
</feature>
<reference evidence="8" key="1">
    <citation type="submission" date="2017-09" db="EMBL/GenBank/DDBJ databases">
        <title>Polyketide synthases of a Diaporthe helianthi virulent isolate.</title>
        <authorList>
            <person name="Baroncelli R."/>
        </authorList>
    </citation>
    <scope>NUCLEOTIDE SEQUENCE [LARGE SCALE GENOMIC DNA]</scope>
    <source>
        <strain evidence="8">7/96</strain>
    </source>
</reference>
<comment type="similarity">
    <text evidence="2 6">Belongs to the MIP/aquaporin (TC 1.A.8) family.</text>
</comment>
<dbReference type="Proteomes" id="UP000094444">
    <property type="component" value="Unassembled WGS sequence"/>
</dbReference>
<dbReference type="PANTHER" id="PTHR19139">
    <property type="entry name" value="AQUAPORIN TRANSPORTER"/>
    <property type="match status" value="1"/>
</dbReference>
<keyword evidence="9" id="KW-1185">Reference proteome</keyword>
<evidence type="ECO:0000256" key="1">
    <source>
        <dbReference type="ARBA" id="ARBA00004141"/>
    </source>
</evidence>